<dbReference type="Gene3D" id="3.40.50.11380">
    <property type="match status" value="1"/>
</dbReference>
<evidence type="ECO:0000256" key="2">
    <source>
        <dbReference type="ARBA" id="ARBA00005386"/>
    </source>
</evidence>
<evidence type="ECO:0000313" key="10">
    <source>
        <dbReference type="EMBL" id="KAG9393601.1"/>
    </source>
</evidence>
<feature type="repeat" description="TPR" evidence="8">
    <location>
        <begin position="295"/>
        <end position="328"/>
    </location>
</feature>
<keyword evidence="5 10" id="KW-0808">Transferase</keyword>
<dbReference type="Proteomes" id="UP000717585">
    <property type="component" value="Unassembled WGS sequence"/>
</dbReference>
<evidence type="ECO:0000256" key="3">
    <source>
        <dbReference type="ARBA" id="ARBA00011970"/>
    </source>
</evidence>
<dbReference type="SMART" id="SM00028">
    <property type="entry name" value="TPR"/>
    <property type="match status" value="8"/>
</dbReference>
<dbReference type="PANTHER" id="PTHR44366:SF1">
    <property type="entry name" value="UDP-N-ACETYLGLUCOSAMINE--PEPTIDE N-ACETYLGLUCOSAMINYLTRANSFERASE 110 KDA SUBUNIT"/>
    <property type="match status" value="1"/>
</dbReference>
<comment type="pathway">
    <text evidence="1">Protein modification; protein glycosylation.</text>
</comment>
<dbReference type="Pfam" id="PF13844">
    <property type="entry name" value="Glyco_transf_41"/>
    <property type="match status" value="2"/>
</dbReference>
<feature type="repeat" description="TPR" evidence="8">
    <location>
        <begin position="87"/>
        <end position="120"/>
    </location>
</feature>
<dbReference type="GO" id="GO:0097363">
    <property type="term" value="F:protein O-acetylglucosaminyltransferase activity"/>
    <property type="evidence" value="ECO:0007669"/>
    <property type="project" value="UniProtKB-EC"/>
</dbReference>
<dbReference type="EC" id="2.4.1.255" evidence="3"/>
<keyword evidence="7 8" id="KW-0802">TPR repeat</keyword>
<dbReference type="PROSITE" id="PS50005">
    <property type="entry name" value="TPR"/>
    <property type="match status" value="6"/>
</dbReference>
<dbReference type="Pfam" id="PF13181">
    <property type="entry name" value="TPR_8"/>
    <property type="match status" value="1"/>
</dbReference>
<evidence type="ECO:0000256" key="5">
    <source>
        <dbReference type="ARBA" id="ARBA00022679"/>
    </source>
</evidence>
<feature type="repeat" description="TPR" evidence="8">
    <location>
        <begin position="261"/>
        <end position="294"/>
    </location>
</feature>
<dbReference type="Pfam" id="PF13174">
    <property type="entry name" value="TPR_6"/>
    <property type="match status" value="1"/>
</dbReference>
<dbReference type="OrthoDB" id="421121at2759"/>
<dbReference type="SUPFAM" id="SSF48452">
    <property type="entry name" value="TPR-like"/>
    <property type="match status" value="2"/>
</dbReference>
<gene>
    <name evidence="10" type="ORF">J8273_4900</name>
</gene>
<dbReference type="SUPFAM" id="SSF53756">
    <property type="entry name" value="UDP-Glycosyltransferase/glycogen phosphorylase"/>
    <property type="match status" value="1"/>
</dbReference>
<accession>A0A8J6AST4</accession>
<dbReference type="Gene3D" id="1.25.40.10">
    <property type="entry name" value="Tetratricopeptide repeat domain"/>
    <property type="match status" value="5"/>
</dbReference>
<dbReference type="EMBL" id="JAHDYR010000022">
    <property type="protein sequence ID" value="KAG9393601.1"/>
    <property type="molecule type" value="Genomic_DNA"/>
</dbReference>
<evidence type="ECO:0000259" key="9">
    <source>
        <dbReference type="Pfam" id="PF13844"/>
    </source>
</evidence>
<dbReference type="InterPro" id="IPR011990">
    <property type="entry name" value="TPR-like_helical_dom_sf"/>
</dbReference>
<evidence type="ECO:0000313" key="11">
    <source>
        <dbReference type="Proteomes" id="UP000717585"/>
    </source>
</evidence>
<dbReference type="InterPro" id="IPR029489">
    <property type="entry name" value="OGT/SEC/SPY_C"/>
</dbReference>
<feature type="repeat" description="TPR" evidence="8">
    <location>
        <begin position="157"/>
        <end position="190"/>
    </location>
</feature>
<evidence type="ECO:0000256" key="7">
    <source>
        <dbReference type="ARBA" id="ARBA00022803"/>
    </source>
</evidence>
<dbReference type="PROSITE" id="PS50293">
    <property type="entry name" value="TPR_REGION"/>
    <property type="match status" value="3"/>
</dbReference>
<evidence type="ECO:0000256" key="4">
    <source>
        <dbReference type="ARBA" id="ARBA00022676"/>
    </source>
</evidence>
<name>A0A8J6AST4_9EUKA</name>
<evidence type="ECO:0000256" key="1">
    <source>
        <dbReference type="ARBA" id="ARBA00004922"/>
    </source>
</evidence>
<dbReference type="InterPro" id="IPR037919">
    <property type="entry name" value="OGT"/>
</dbReference>
<dbReference type="InterPro" id="IPR019734">
    <property type="entry name" value="TPR_rpt"/>
</dbReference>
<reference evidence="10" key="1">
    <citation type="submission" date="2021-05" db="EMBL/GenBank/DDBJ databases">
        <title>A free-living protist that lacks canonical eukaryotic 1 DNA replication and segregation systems.</title>
        <authorList>
            <person name="Salas-Leiva D.E."/>
            <person name="Tromer E.C."/>
            <person name="Curtis B.A."/>
            <person name="Jerlstrom-Hultqvist J."/>
            <person name="Kolisko M."/>
            <person name="Yi Z."/>
            <person name="Salas-Leiva J.S."/>
            <person name="Gallot-Lavallee L."/>
            <person name="Kops G.J.P.L."/>
            <person name="Archibald J.M."/>
            <person name="Simpson A.G.B."/>
            <person name="Roger A.J."/>
        </authorList>
    </citation>
    <scope>NUCLEOTIDE SEQUENCE</scope>
    <source>
        <strain evidence="10">BICM</strain>
    </source>
</reference>
<evidence type="ECO:0000256" key="8">
    <source>
        <dbReference type="PROSITE-ProRule" id="PRU00339"/>
    </source>
</evidence>
<keyword evidence="11" id="KW-1185">Reference proteome</keyword>
<dbReference type="Gene3D" id="3.40.50.2000">
    <property type="entry name" value="Glycogen Phosphorylase B"/>
    <property type="match status" value="1"/>
</dbReference>
<dbReference type="PANTHER" id="PTHR44366">
    <property type="entry name" value="UDP-N-ACETYLGLUCOSAMINE--PEPTIDE N-ACETYLGLUCOSAMINYLTRANSFERASE 110 KDA SUBUNIT"/>
    <property type="match status" value="1"/>
</dbReference>
<evidence type="ECO:0000256" key="6">
    <source>
        <dbReference type="ARBA" id="ARBA00022737"/>
    </source>
</evidence>
<feature type="repeat" description="TPR" evidence="8">
    <location>
        <begin position="329"/>
        <end position="362"/>
    </location>
</feature>
<protein>
    <recommendedName>
        <fullName evidence="3">protein O-GlcNAc transferase</fullName>
        <ecNumber evidence="3">2.4.1.255</ecNumber>
    </recommendedName>
</protein>
<keyword evidence="6" id="KW-0677">Repeat</keyword>
<keyword evidence="4" id="KW-0328">Glycosyltransferase</keyword>
<dbReference type="AlphaFoldDB" id="A0A8J6AST4"/>
<dbReference type="Pfam" id="PF13414">
    <property type="entry name" value="TPR_11"/>
    <property type="match status" value="2"/>
</dbReference>
<proteinExistence type="inferred from homology"/>
<comment type="caution">
    <text evidence="10">The sequence shown here is derived from an EMBL/GenBank/DDBJ whole genome shotgun (WGS) entry which is preliminary data.</text>
</comment>
<feature type="repeat" description="TPR" evidence="8">
    <location>
        <begin position="53"/>
        <end position="86"/>
    </location>
</feature>
<sequence>MLETPCSNRLCDLLVVAQADALNQEACDLYQRGDFVNALMVCEKSISIDPTNSETQNTMGNIYRSLSEFQLALRSYQTAISCDPSSATPYVNIANLYLEQGDLRRAEEFHVKALELEESLPSLMSLAYVYRQLHDFVKAADVCHRAFNVGGAQGNTLDPLVTLGLIFCEMGDPSKAIPVYKRVISTYPDRQEGYIGLSHALQQTGTGAQAYATFLHFINKFPEAVTAPVRDRAGCLCLHEHRFAEAIEHLKLAIELDPTYAPAHNNLGTAYRALGNLPDAVASYLQAVKLDPNYADPYSNLGNVLKHGGDYRKALQYYTKALQLNPSFFDAHMNVGHLYKDHSRLEKALVHYTRALDIDPASTDAFATLFYTELCVGQWDSWQSRSHTLRNLIGDQLRRVSFNRMAPLPSVQPFHALAMPLDDTQVREISRAYGLRCQAGVDAMGLDLGFRFDHLLNSETIRIGYVSADFGDHPMAHTQMVSVFGLHDRCRVSVYCYALNPSDGSAMRGRVEADSDGFRDLSAMTDVEAARAIHGDGIHVLVNLNGYTRGTRNEICAMRPAPVIASMLGFPSTTGAPFIDYLVTDRAASPPDLGYLYSENLVFLPQSYFVTDHRQAHADLFTDEELQGACERRGEARAEMRRVYGIPVDAFVFACFNQVYKFDPASFTRWVRIVMANERRNAVLVLLRFPPEAEARLRAFAMSLGLEAERLIFLDTAPKAEHIRRGLMVDVFLDTWHCNGHTTVADILWAGVPVVTMPANTMASRVATSMLEFMGMGELVATSPEKFVEIANHLCRDSAYYTSIRSHLTAARLGPGLFDTAGWVRAWERAADLMVQQWRLGGRPVTFEVE</sequence>
<feature type="domain" description="O-GlcNAc transferase C-terminal" evidence="9">
    <location>
        <begin position="640"/>
        <end position="822"/>
    </location>
</feature>
<organism evidence="10 11">
    <name type="scientific">Carpediemonas membranifera</name>
    <dbReference type="NCBI Taxonomy" id="201153"/>
    <lineage>
        <taxon>Eukaryota</taxon>
        <taxon>Metamonada</taxon>
        <taxon>Carpediemonas-like organisms</taxon>
        <taxon>Carpediemonas</taxon>
    </lineage>
</organism>
<comment type="similarity">
    <text evidence="2">Belongs to the glycosyltransferase 41 family. O-GlcNAc transferase subfamily.</text>
</comment>
<dbReference type="GO" id="GO:0006493">
    <property type="term" value="P:protein O-linked glycosylation"/>
    <property type="evidence" value="ECO:0007669"/>
    <property type="project" value="InterPro"/>
</dbReference>
<feature type="domain" description="O-GlcNAc transferase C-terminal" evidence="9">
    <location>
        <begin position="377"/>
        <end position="620"/>
    </location>
</feature>